<dbReference type="Proteomes" id="UP000039865">
    <property type="component" value="Unassembled WGS sequence"/>
</dbReference>
<keyword evidence="1" id="KW-0812">Transmembrane</keyword>
<evidence type="ECO:0000256" key="1">
    <source>
        <dbReference type="SAM" id="Phobius"/>
    </source>
</evidence>
<dbReference type="EMBL" id="CCKQ01014632">
    <property type="protein sequence ID" value="CDW86427.1"/>
    <property type="molecule type" value="Genomic_DNA"/>
</dbReference>
<name>A0A078AZ08_STYLE</name>
<dbReference type="InParanoid" id="A0A078AZ08"/>
<proteinExistence type="predicted"/>
<protein>
    <submittedName>
        <fullName evidence="2">Uncharacterized protein</fullName>
    </submittedName>
</protein>
<organism evidence="2 3">
    <name type="scientific">Stylonychia lemnae</name>
    <name type="common">Ciliate</name>
    <dbReference type="NCBI Taxonomy" id="5949"/>
    <lineage>
        <taxon>Eukaryota</taxon>
        <taxon>Sar</taxon>
        <taxon>Alveolata</taxon>
        <taxon>Ciliophora</taxon>
        <taxon>Intramacronucleata</taxon>
        <taxon>Spirotrichea</taxon>
        <taxon>Stichotrichia</taxon>
        <taxon>Sporadotrichida</taxon>
        <taxon>Oxytrichidae</taxon>
        <taxon>Stylonychinae</taxon>
        <taxon>Stylonychia</taxon>
    </lineage>
</organism>
<keyword evidence="1" id="KW-1133">Transmembrane helix</keyword>
<sequence length="372" mass="44665">MLYSKFKQIYKTNKQIRRFILFTQYVFVFGFIFYMIPGNQIPGQYYMRLLYIMMRQRRALRQQQQNDVAHLDIIRFYSWKFNYLVQNKMINPEFLVEDILGLCRIIDQDQLEESENTNQIILECLAYFSNTFIPGILKNEKFLPFLKKNQLQTAILSFLDIITIKYDPKSQYQIQLEKLDNEQFQYATAMMTQFVNLSLVLLKYSEQSDIRIRTLTYQIYCDFLTKTENKYDMADSFSNGEGIQAILTEYIIIFIYIFSLNNDESQELKYQALKTLRHLMQQDPLVCIKFMKLKILSNLIIHTLQDDRSTEEEIIKIIQSFKDNQLRQKLIKESQDFKEEYKRLEGISKKEKCDFIKISPEMKKILTECLQI</sequence>
<keyword evidence="1" id="KW-0472">Membrane</keyword>
<evidence type="ECO:0000313" key="2">
    <source>
        <dbReference type="EMBL" id="CDW86427.1"/>
    </source>
</evidence>
<dbReference type="AlphaFoldDB" id="A0A078AZ08"/>
<accession>A0A078AZ08</accession>
<evidence type="ECO:0000313" key="3">
    <source>
        <dbReference type="Proteomes" id="UP000039865"/>
    </source>
</evidence>
<reference evidence="2 3" key="1">
    <citation type="submission" date="2014-06" db="EMBL/GenBank/DDBJ databases">
        <authorList>
            <person name="Swart Estienne"/>
        </authorList>
    </citation>
    <scope>NUCLEOTIDE SEQUENCE [LARGE SCALE GENOMIC DNA]</scope>
    <source>
        <strain evidence="2 3">130c</strain>
    </source>
</reference>
<feature type="transmembrane region" description="Helical" evidence="1">
    <location>
        <begin position="20"/>
        <end position="37"/>
    </location>
</feature>
<gene>
    <name evidence="2" type="primary">Contig13035.g13897</name>
    <name evidence="2" type="ORF">STYLEM_15522</name>
</gene>
<keyword evidence="3" id="KW-1185">Reference proteome</keyword>